<evidence type="ECO:0000256" key="7">
    <source>
        <dbReference type="ARBA" id="ARBA00022840"/>
    </source>
</evidence>
<dbReference type="STRING" id="520764.AN618_08490"/>
<dbReference type="PATRIC" id="fig|520764.3.peg.881"/>
<evidence type="ECO:0000313" key="12">
    <source>
        <dbReference type="EMBL" id="KXG77837.1"/>
    </source>
</evidence>
<dbReference type="InterPro" id="IPR013750">
    <property type="entry name" value="GHMP_kinase_C_dom"/>
</dbReference>
<evidence type="ECO:0000259" key="10">
    <source>
        <dbReference type="Pfam" id="PF00288"/>
    </source>
</evidence>
<dbReference type="PANTHER" id="PTHR43527">
    <property type="entry name" value="4-DIPHOSPHOCYTIDYL-2-C-METHYL-D-ERYTHRITOL KINASE, CHLOROPLASTIC"/>
    <property type="match status" value="1"/>
</dbReference>
<feature type="active site" evidence="9">
    <location>
        <position position="137"/>
    </location>
</feature>
<dbReference type="Gene3D" id="3.30.70.890">
    <property type="entry name" value="GHMP kinase, C-terminal domain"/>
    <property type="match status" value="1"/>
</dbReference>
<dbReference type="SUPFAM" id="SSF54211">
    <property type="entry name" value="Ribosomal protein S5 domain 2-like"/>
    <property type="match status" value="1"/>
</dbReference>
<keyword evidence="9" id="KW-0414">Isoprene biosynthesis</keyword>
<comment type="caution">
    <text evidence="12">The sequence shown here is derived from an EMBL/GenBank/DDBJ whole genome shotgun (WGS) entry which is preliminary data.</text>
</comment>
<keyword evidence="7 9" id="KW-0067">ATP-binding</keyword>
<feature type="active site" evidence="9">
    <location>
        <position position="11"/>
    </location>
</feature>
<dbReference type="InterPro" id="IPR006204">
    <property type="entry name" value="GHMP_kinase_N_dom"/>
</dbReference>
<dbReference type="Proteomes" id="UP000070427">
    <property type="component" value="Unassembled WGS sequence"/>
</dbReference>
<dbReference type="Pfam" id="PF00288">
    <property type="entry name" value="GHMP_kinases_N"/>
    <property type="match status" value="1"/>
</dbReference>
<accession>A0A140LBB2</accession>
<keyword evidence="13" id="KW-1185">Reference proteome</keyword>
<dbReference type="Pfam" id="PF08544">
    <property type="entry name" value="GHMP_kinases_C"/>
    <property type="match status" value="1"/>
</dbReference>
<dbReference type="InterPro" id="IPR014721">
    <property type="entry name" value="Ribsml_uS5_D2-typ_fold_subgr"/>
</dbReference>
<evidence type="ECO:0000313" key="13">
    <source>
        <dbReference type="Proteomes" id="UP000070427"/>
    </source>
</evidence>
<evidence type="ECO:0000256" key="4">
    <source>
        <dbReference type="ARBA" id="ARBA00022679"/>
    </source>
</evidence>
<dbReference type="HAMAP" id="MF_00061">
    <property type="entry name" value="IspE"/>
    <property type="match status" value="1"/>
</dbReference>
<comment type="function">
    <text evidence="9">Catalyzes the phosphorylation of the position 2 hydroxy group of 4-diphosphocytidyl-2C-methyl-D-erythritol.</text>
</comment>
<dbReference type="GO" id="GO:0005524">
    <property type="term" value="F:ATP binding"/>
    <property type="evidence" value="ECO:0007669"/>
    <property type="project" value="UniProtKB-UniRule"/>
</dbReference>
<dbReference type="EMBL" id="LOED01000007">
    <property type="protein sequence ID" value="KXG77837.1"/>
    <property type="molecule type" value="Genomic_DNA"/>
</dbReference>
<organism evidence="12 13">
    <name type="scientific">Fervidicola ferrireducens</name>
    <dbReference type="NCBI Taxonomy" id="520764"/>
    <lineage>
        <taxon>Bacteria</taxon>
        <taxon>Bacillati</taxon>
        <taxon>Bacillota</taxon>
        <taxon>Clostridia</taxon>
        <taxon>Thermosediminibacterales</taxon>
        <taxon>Thermosediminibacteraceae</taxon>
        <taxon>Fervidicola</taxon>
    </lineage>
</organism>
<dbReference type="UniPathway" id="UPA00056">
    <property type="reaction ID" value="UER00094"/>
</dbReference>
<protein>
    <recommendedName>
        <fullName evidence="3 9">4-diphosphocytidyl-2-C-methyl-D-erythritol kinase</fullName>
        <shortName evidence="9">CMK</shortName>
        <ecNumber evidence="2 9">2.7.1.148</ecNumber>
    </recommendedName>
    <alternativeName>
        <fullName evidence="8 9">4-(cytidine-5'-diphospho)-2-C-methyl-D-erythritol kinase</fullName>
    </alternativeName>
</protein>
<feature type="binding site" evidence="9">
    <location>
        <begin position="95"/>
        <end position="105"/>
    </location>
    <ligand>
        <name>ATP</name>
        <dbReference type="ChEBI" id="CHEBI:30616"/>
    </ligand>
</feature>
<dbReference type="RefSeq" id="WP_066352464.1">
    <property type="nucleotide sequence ID" value="NZ_LOED01000007.1"/>
</dbReference>
<dbReference type="PIRSF" id="PIRSF010376">
    <property type="entry name" value="IspE"/>
    <property type="match status" value="1"/>
</dbReference>
<dbReference type="InParanoid" id="A0A140LBB2"/>
<dbReference type="GO" id="GO:0050515">
    <property type="term" value="F:4-(cytidine 5'-diphospho)-2-C-methyl-D-erythritol kinase activity"/>
    <property type="evidence" value="ECO:0007669"/>
    <property type="project" value="UniProtKB-UniRule"/>
</dbReference>
<dbReference type="GO" id="GO:0016114">
    <property type="term" value="P:terpenoid biosynthetic process"/>
    <property type="evidence" value="ECO:0007669"/>
    <property type="project" value="UniProtKB-UniRule"/>
</dbReference>
<comment type="similarity">
    <text evidence="1 9">Belongs to the GHMP kinase family. IspE subfamily.</text>
</comment>
<dbReference type="InterPro" id="IPR020568">
    <property type="entry name" value="Ribosomal_Su5_D2-typ_SF"/>
</dbReference>
<dbReference type="PANTHER" id="PTHR43527:SF2">
    <property type="entry name" value="4-DIPHOSPHOCYTIDYL-2-C-METHYL-D-ERYTHRITOL KINASE, CHLOROPLASTIC"/>
    <property type="match status" value="1"/>
</dbReference>
<evidence type="ECO:0000259" key="11">
    <source>
        <dbReference type="Pfam" id="PF08544"/>
    </source>
</evidence>
<keyword evidence="4 9" id="KW-0808">Transferase</keyword>
<evidence type="ECO:0000256" key="5">
    <source>
        <dbReference type="ARBA" id="ARBA00022741"/>
    </source>
</evidence>
<dbReference type="GO" id="GO:0019288">
    <property type="term" value="P:isopentenyl diphosphate biosynthetic process, methylerythritol 4-phosphate pathway"/>
    <property type="evidence" value="ECO:0007669"/>
    <property type="project" value="UniProtKB-UniRule"/>
</dbReference>
<dbReference type="OrthoDB" id="9809438at2"/>
<evidence type="ECO:0000256" key="8">
    <source>
        <dbReference type="ARBA" id="ARBA00032554"/>
    </source>
</evidence>
<dbReference type="NCBIfam" id="TIGR00154">
    <property type="entry name" value="ispE"/>
    <property type="match status" value="1"/>
</dbReference>
<dbReference type="AlphaFoldDB" id="A0A140LBB2"/>
<keyword evidence="6 9" id="KW-0418">Kinase</keyword>
<dbReference type="SUPFAM" id="SSF55060">
    <property type="entry name" value="GHMP Kinase, C-terminal domain"/>
    <property type="match status" value="1"/>
</dbReference>
<evidence type="ECO:0000256" key="2">
    <source>
        <dbReference type="ARBA" id="ARBA00012052"/>
    </source>
</evidence>
<comment type="catalytic activity">
    <reaction evidence="9">
        <text>4-CDP-2-C-methyl-D-erythritol + ATP = 4-CDP-2-C-methyl-D-erythritol 2-phosphate + ADP + H(+)</text>
        <dbReference type="Rhea" id="RHEA:18437"/>
        <dbReference type="ChEBI" id="CHEBI:15378"/>
        <dbReference type="ChEBI" id="CHEBI:30616"/>
        <dbReference type="ChEBI" id="CHEBI:57823"/>
        <dbReference type="ChEBI" id="CHEBI:57919"/>
        <dbReference type="ChEBI" id="CHEBI:456216"/>
        <dbReference type="EC" id="2.7.1.148"/>
    </reaction>
</comment>
<evidence type="ECO:0000256" key="3">
    <source>
        <dbReference type="ARBA" id="ARBA00017473"/>
    </source>
</evidence>
<dbReference type="InterPro" id="IPR036554">
    <property type="entry name" value="GHMP_kinase_C_sf"/>
</dbReference>
<evidence type="ECO:0000256" key="1">
    <source>
        <dbReference type="ARBA" id="ARBA00009684"/>
    </source>
</evidence>
<gene>
    <name evidence="9 12" type="primary">ispE</name>
    <name evidence="12" type="ORF">AN618_08490</name>
</gene>
<dbReference type="InterPro" id="IPR004424">
    <property type="entry name" value="IspE"/>
</dbReference>
<dbReference type="Gene3D" id="3.30.230.10">
    <property type="match status" value="1"/>
</dbReference>
<keyword evidence="5 9" id="KW-0547">Nucleotide-binding</keyword>
<evidence type="ECO:0000256" key="6">
    <source>
        <dbReference type="ARBA" id="ARBA00022777"/>
    </source>
</evidence>
<comment type="pathway">
    <text evidence="9">Isoprenoid biosynthesis; isopentenyl diphosphate biosynthesis via DXP pathway; isopentenyl diphosphate from 1-deoxy-D-xylulose 5-phosphate: step 3/6.</text>
</comment>
<sequence>MHTVELEAKAKINLTLDVLYKRPDGYHQVEMIMQEISLKDHLVVSLLPGKDIRIVSNSKAIPDGEANLAFKAAKLLMDEFDLDAGVEIKIFKEIPVAAGLAGGSADAAAVLKGMNELFDLGLTTEDLMRFGEKLGADVPFCVMGGTALACGKGEELTRLPAVPPASLVLIKPPYSVSTREVYNRLKINSIRKRPDTQAVIESIKKGDLEGISRGLCNVLEEVTFAKHPELEKFKEMLKARGAFGSLMSGSGPAVYGIFEAKKDAEKAADSLSLPGCRILISCMG</sequence>
<dbReference type="FunCoup" id="A0A140LBB2">
    <property type="interactions" value="384"/>
</dbReference>
<feature type="domain" description="GHMP kinase C-terminal" evidence="11">
    <location>
        <begin position="200"/>
        <end position="272"/>
    </location>
</feature>
<proteinExistence type="inferred from homology"/>
<feature type="domain" description="GHMP kinase N-terminal" evidence="10">
    <location>
        <begin position="67"/>
        <end position="145"/>
    </location>
</feature>
<dbReference type="EC" id="2.7.1.148" evidence="2 9"/>
<name>A0A140LBB2_9FIRM</name>
<evidence type="ECO:0000256" key="9">
    <source>
        <dbReference type="HAMAP-Rule" id="MF_00061"/>
    </source>
</evidence>
<reference evidence="12 13" key="1">
    <citation type="submission" date="2015-12" db="EMBL/GenBank/DDBJ databases">
        <title>Draft genome sequnece of Fervidicola ferrireducens strain Y170.</title>
        <authorList>
            <person name="Patel B.K."/>
        </authorList>
    </citation>
    <scope>NUCLEOTIDE SEQUENCE [LARGE SCALE GENOMIC DNA]</scope>
    <source>
        <strain evidence="12 13">Y170</strain>
    </source>
</reference>